<sequence>MYLDALVIAQAVHNNGGIVMMQVQKMVKKATLHPKSVRIPGYLVDIVVSIHSRRSCMAAPGEPLYFRRFRA</sequence>
<dbReference type="PANTHER" id="PTHR43293">
    <property type="entry name" value="ACETATE COA-TRANSFERASE YDIF"/>
    <property type="match status" value="1"/>
</dbReference>
<reference evidence="1" key="1">
    <citation type="submission" date="2019-05" db="EMBL/GenBank/DDBJ databases">
        <authorList>
            <consortium name="Pathogen Informatics"/>
        </authorList>
    </citation>
    <scope>NUCLEOTIDE SEQUENCE [LARGE SCALE GENOMIC DNA]</scope>
    <source>
        <strain evidence="1">NCTC12965</strain>
    </source>
</reference>
<dbReference type="PANTHER" id="PTHR43293:SF1">
    <property type="entry name" value="ACETATE COA-TRANSFERASE YDIF"/>
    <property type="match status" value="1"/>
</dbReference>
<protein>
    <submittedName>
        <fullName evidence="1">Acyl CoA:acetate/3-ketoacid CoA transferase</fullName>
    </submittedName>
</protein>
<keyword evidence="1" id="KW-0808">Transferase</keyword>
<proteinExistence type="predicted"/>
<evidence type="ECO:0000313" key="1">
    <source>
        <dbReference type="EMBL" id="VTR23156.1"/>
    </source>
</evidence>
<dbReference type="AlphaFoldDB" id="A0A4U9TS13"/>
<dbReference type="EMBL" id="CABEEZ010000031">
    <property type="protein sequence ID" value="VTR23156.1"/>
    <property type="molecule type" value="Genomic_DNA"/>
</dbReference>
<organism evidence="1">
    <name type="scientific">Serratia fonticola</name>
    <dbReference type="NCBI Taxonomy" id="47917"/>
    <lineage>
        <taxon>Bacteria</taxon>
        <taxon>Pseudomonadati</taxon>
        <taxon>Pseudomonadota</taxon>
        <taxon>Gammaproteobacteria</taxon>
        <taxon>Enterobacterales</taxon>
        <taxon>Yersiniaceae</taxon>
        <taxon>Serratia</taxon>
    </lineage>
</organism>
<dbReference type="InterPro" id="IPR004165">
    <property type="entry name" value="CoA_trans_fam_I"/>
</dbReference>
<dbReference type="Pfam" id="PF01144">
    <property type="entry name" value="CoA_trans"/>
    <property type="match status" value="1"/>
</dbReference>
<dbReference type="InterPro" id="IPR037171">
    <property type="entry name" value="NagB/RpiA_transferase-like"/>
</dbReference>
<name>A0A4U9TS13_SERFO</name>
<accession>A0A4U9TS13</accession>
<dbReference type="Gene3D" id="3.40.1080.10">
    <property type="entry name" value="Glutaconate Coenzyme A-transferase"/>
    <property type="match status" value="1"/>
</dbReference>
<dbReference type="SUPFAM" id="SSF100950">
    <property type="entry name" value="NagB/RpiA/CoA transferase-like"/>
    <property type="match status" value="1"/>
</dbReference>
<dbReference type="GO" id="GO:0008410">
    <property type="term" value="F:CoA-transferase activity"/>
    <property type="evidence" value="ECO:0007669"/>
    <property type="project" value="InterPro"/>
</dbReference>
<gene>
    <name evidence="1" type="ORF">NCTC12965_01688</name>
</gene>